<proteinExistence type="predicted"/>
<dbReference type="SUPFAM" id="SSF46689">
    <property type="entry name" value="Homeodomain-like"/>
    <property type="match status" value="1"/>
</dbReference>
<comment type="caution">
    <text evidence="2">The sequence shown here is derived from an EMBL/GenBank/DDBJ whole genome shotgun (WGS) entry which is preliminary data.</text>
</comment>
<accession>A0A846W4A4</accession>
<sequence length="219" mass="24625">MMVDVFTDALFTPADVARQLVIPRSTVYSWLSKDVDGHPLVHRVQPERRGRASVPFIAMVEAYVLRALRTELRFSTPRIQAAVAALRAEFDTEYALASKRIATDGIDLFVEYIDGEFARVHDRQIPVREFISDYLRYIDWGEAGYATRLHLPRFPAAAPVVIDPQFNWGSPVLERTKVPVSAIIDLFKAGEPINVVAGEYELDEQEVQSIVRAELPAAA</sequence>
<dbReference type="Pfam" id="PF04255">
    <property type="entry name" value="DUF433"/>
    <property type="match status" value="1"/>
</dbReference>
<reference evidence="2 3" key="1">
    <citation type="submission" date="2020-04" db="EMBL/GenBank/DDBJ databases">
        <title>MicrobeNet Type strains.</title>
        <authorList>
            <person name="Nicholson A.C."/>
        </authorList>
    </citation>
    <scope>NUCLEOTIDE SEQUENCE [LARGE SCALE GENOMIC DNA]</scope>
    <source>
        <strain evidence="2 3">DSM 44960</strain>
    </source>
</reference>
<dbReference type="Pfam" id="PF21321">
    <property type="entry name" value="HTH_66"/>
    <property type="match status" value="1"/>
</dbReference>
<dbReference type="InterPro" id="IPR048708">
    <property type="entry name" value="VapB45-like_HTH"/>
</dbReference>
<evidence type="ECO:0000313" key="2">
    <source>
        <dbReference type="EMBL" id="NKX88011.1"/>
    </source>
</evidence>
<dbReference type="Proteomes" id="UP000572007">
    <property type="component" value="Unassembled WGS sequence"/>
</dbReference>
<evidence type="ECO:0000259" key="1">
    <source>
        <dbReference type="Pfam" id="PF21321"/>
    </source>
</evidence>
<dbReference type="InterPro" id="IPR007367">
    <property type="entry name" value="DUF433"/>
</dbReference>
<keyword evidence="3" id="KW-1185">Reference proteome</keyword>
<gene>
    <name evidence="2" type="ORF">HGA10_11875</name>
</gene>
<feature type="domain" description="Putative antitoxin VapB45-like DNA-binding HTH" evidence="1">
    <location>
        <begin position="10"/>
        <end position="70"/>
    </location>
</feature>
<evidence type="ECO:0000313" key="3">
    <source>
        <dbReference type="Proteomes" id="UP000572007"/>
    </source>
</evidence>
<dbReference type="InterPro" id="IPR009057">
    <property type="entry name" value="Homeodomain-like_sf"/>
</dbReference>
<organism evidence="2 3">
    <name type="scientific">Nocardia coubleae</name>
    <dbReference type="NCBI Taxonomy" id="356147"/>
    <lineage>
        <taxon>Bacteria</taxon>
        <taxon>Bacillati</taxon>
        <taxon>Actinomycetota</taxon>
        <taxon>Actinomycetes</taxon>
        <taxon>Mycobacteriales</taxon>
        <taxon>Nocardiaceae</taxon>
        <taxon>Nocardia</taxon>
    </lineage>
</organism>
<dbReference type="AlphaFoldDB" id="A0A846W4A4"/>
<protein>
    <submittedName>
        <fullName evidence="2">DUF433 domain-containing protein</fullName>
    </submittedName>
</protein>
<name>A0A846W4A4_9NOCA</name>
<dbReference type="EMBL" id="JAAXOM010000002">
    <property type="protein sequence ID" value="NKX88011.1"/>
    <property type="molecule type" value="Genomic_DNA"/>
</dbReference>